<sequence length="127" mass="13771">MARSWKTAVAIAAATAAGVVLVAAPASAGALPRNCPSGYLCLYPDSGYRGTPYRVHWRVVKNSCLTVAPSINNRTSSAWNRTGEVQMFYNLSACRRSFLFPMNPGEARDRLGSSINDKVTSVFGRLR</sequence>
<comment type="caution">
    <text evidence="2">The sequence shown here is derived from an EMBL/GenBank/DDBJ whole genome shotgun (WGS) entry which is preliminary data.</text>
</comment>
<dbReference type="Proteomes" id="UP001612741">
    <property type="component" value="Unassembled WGS sequence"/>
</dbReference>
<dbReference type="EMBL" id="JBITGY010000001">
    <property type="protein sequence ID" value="MFI6496668.1"/>
    <property type="molecule type" value="Genomic_DNA"/>
</dbReference>
<reference evidence="2 3" key="1">
    <citation type="submission" date="2024-10" db="EMBL/GenBank/DDBJ databases">
        <title>The Natural Products Discovery Center: Release of the First 8490 Sequenced Strains for Exploring Actinobacteria Biosynthetic Diversity.</title>
        <authorList>
            <person name="Kalkreuter E."/>
            <person name="Kautsar S.A."/>
            <person name="Yang D."/>
            <person name="Bader C.D."/>
            <person name="Teijaro C.N."/>
            <person name="Fluegel L."/>
            <person name="Davis C.M."/>
            <person name="Simpson J.R."/>
            <person name="Lauterbach L."/>
            <person name="Steele A.D."/>
            <person name="Gui C."/>
            <person name="Meng S."/>
            <person name="Li G."/>
            <person name="Viehrig K."/>
            <person name="Ye F."/>
            <person name="Su P."/>
            <person name="Kiefer A.F."/>
            <person name="Nichols A."/>
            <person name="Cepeda A.J."/>
            <person name="Yan W."/>
            <person name="Fan B."/>
            <person name="Jiang Y."/>
            <person name="Adhikari A."/>
            <person name="Zheng C.-J."/>
            <person name="Schuster L."/>
            <person name="Cowan T.M."/>
            <person name="Smanski M.J."/>
            <person name="Chevrette M.G."/>
            <person name="De Carvalho L.P.S."/>
            <person name="Shen B."/>
        </authorList>
    </citation>
    <scope>NUCLEOTIDE SEQUENCE [LARGE SCALE GENOMIC DNA]</scope>
    <source>
        <strain evidence="2 3">NPDC050545</strain>
    </source>
</reference>
<keyword evidence="1" id="KW-0732">Signal</keyword>
<accession>A0ABW7YMY5</accession>
<proteinExistence type="predicted"/>
<keyword evidence="3" id="KW-1185">Reference proteome</keyword>
<evidence type="ECO:0000256" key="1">
    <source>
        <dbReference type="SAM" id="SignalP"/>
    </source>
</evidence>
<protein>
    <submittedName>
        <fullName evidence="2">Peptidase inhibitor family I36 protein</fullName>
    </submittedName>
</protein>
<name>A0ABW7YMY5_9ACTN</name>
<dbReference type="RefSeq" id="WP_397078920.1">
    <property type="nucleotide sequence ID" value="NZ_JBITGY010000001.1"/>
</dbReference>
<dbReference type="Gene3D" id="2.60.20.10">
    <property type="entry name" value="Crystallins"/>
    <property type="match status" value="1"/>
</dbReference>
<organism evidence="2 3">
    <name type="scientific">Nonomuraea typhae</name>
    <dbReference type="NCBI Taxonomy" id="2603600"/>
    <lineage>
        <taxon>Bacteria</taxon>
        <taxon>Bacillati</taxon>
        <taxon>Actinomycetota</taxon>
        <taxon>Actinomycetes</taxon>
        <taxon>Streptosporangiales</taxon>
        <taxon>Streptosporangiaceae</taxon>
        <taxon>Nonomuraea</taxon>
    </lineage>
</organism>
<feature type="signal peptide" evidence="1">
    <location>
        <begin position="1"/>
        <end position="28"/>
    </location>
</feature>
<gene>
    <name evidence="2" type="ORF">ACIBG2_04760</name>
</gene>
<dbReference type="Pfam" id="PF03995">
    <property type="entry name" value="Inhibitor_I36"/>
    <property type="match status" value="1"/>
</dbReference>
<evidence type="ECO:0000313" key="3">
    <source>
        <dbReference type="Proteomes" id="UP001612741"/>
    </source>
</evidence>
<evidence type="ECO:0000313" key="2">
    <source>
        <dbReference type="EMBL" id="MFI6496668.1"/>
    </source>
</evidence>
<feature type="chain" id="PRO_5045734495" evidence="1">
    <location>
        <begin position="29"/>
        <end position="127"/>
    </location>
</feature>